<organism evidence="1">
    <name type="scientific">marine sediment metagenome</name>
    <dbReference type="NCBI Taxonomy" id="412755"/>
    <lineage>
        <taxon>unclassified sequences</taxon>
        <taxon>metagenomes</taxon>
        <taxon>ecological metagenomes</taxon>
    </lineage>
</organism>
<protein>
    <submittedName>
        <fullName evidence="1">Uncharacterized protein</fullName>
    </submittedName>
</protein>
<sequence>MSKDLAYISITLNCHIKHQREIEKIKIQKEKELLVKKKELTAETIAKEKEAFSVIDKADILLRQESFDEALQSYSNALIILNDIGWTGSYMTLLEDTIRLIQLKKKEKDQRIVQERERLRKQVDDEREFERKIAEHLQSEKDRMISKKIELRKMEDLVNYMEQSKLEAFKIMDKAEVLLKQGLYEHAIDMYYQAELILTQIRFPTEAIKEMIRKIQEKKHEGDLAKQHEFELIIKKTEEEKHFLQTIVESMRYEEEKMKAKQIKLKEREDLKIYLEKRKDVAFEIFD</sequence>
<reference evidence="1" key="1">
    <citation type="journal article" date="2014" name="Front. Microbiol.">
        <title>High frequency of phylogenetically diverse reductive dehalogenase-homologous genes in deep subseafloor sedimentary metagenomes.</title>
        <authorList>
            <person name="Kawai M."/>
            <person name="Futagami T."/>
            <person name="Toyoda A."/>
            <person name="Takaki Y."/>
            <person name="Nishi S."/>
            <person name="Hori S."/>
            <person name="Arai W."/>
            <person name="Tsubouchi T."/>
            <person name="Morono Y."/>
            <person name="Uchiyama I."/>
            <person name="Ito T."/>
            <person name="Fujiyama A."/>
            <person name="Inagaki F."/>
            <person name="Takami H."/>
        </authorList>
    </citation>
    <scope>NUCLEOTIDE SEQUENCE</scope>
    <source>
        <strain evidence="1">Expedition CK06-06</strain>
    </source>
</reference>
<dbReference type="AlphaFoldDB" id="X1IQ05"/>
<proteinExistence type="predicted"/>
<comment type="caution">
    <text evidence="1">The sequence shown here is derived from an EMBL/GenBank/DDBJ whole genome shotgun (WGS) entry which is preliminary data.</text>
</comment>
<accession>X1IQ05</accession>
<name>X1IQ05_9ZZZZ</name>
<feature type="non-terminal residue" evidence="1">
    <location>
        <position position="287"/>
    </location>
</feature>
<evidence type="ECO:0000313" key="1">
    <source>
        <dbReference type="EMBL" id="GAH59623.1"/>
    </source>
</evidence>
<dbReference type="EMBL" id="BARU01020030">
    <property type="protein sequence ID" value="GAH59623.1"/>
    <property type="molecule type" value="Genomic_DNA"/>
</dbReference>
<dbReference type="InterPro" id="IPR011990">
    <property type="entry name" value="TPR-like_helical_dom_sf"/>
</dbReference>
<dbReference type="SUPFAM" id="SSF48452">
    <property type="entry name" value="TPR-like"/>
    <property type="match status" value="1"/>
</dbReference>
<gene>
    <name evidence="1" type="ORF">S03H2_32937</name>
</gene>